<dbReference type="OrthoDB" id="1664432at2759"/>
<comment type="caution">
    <text evidence="1">The sequence shown here is derived from an EMBL/GenBank/DDBJ whole genome shotgun (WGS) entry which is preliminary data.</text>
</comment>
<proteinExistence type="predicted"/>
<gene>
    <name evidence="1" type="ORF">CKAN_01697500</name>
</gene>
<dbReference type="Proteomes" id="UP000283530">
    <property type="component" value="Unassembled WGS sequence"/>
</dbReference>
<keyword evidence="2" id="KW-1185">Reference proteome</keyword>
<name>A0A443PB81_9MAGN</name>
<evidence type="ECO:0000313" key="2">
    <source>
        <dbReference type="Proteomes" id="UP000283530"/>
    </source>
</evidence>
<dbReference type="EMBL" id="QPKB01000006">
    <property type="protein sequence ID" value="RWR88000.1"/>
    <property type="molecule type" value="Genomic_DNA"/>
</dbReference>
<dbReference type="AlphaFoldDB" id="A0A443PB81"/>
<sequence length="232" mass="27278">MKIGLPWAICTKQWIEQKRQSRRILIKDEEYEEKEIGLHHQEINTALNEAVGRLEPDERNQELIIKQFDSYKNAIGQFGANLAKRNKLEHNRLNDLVFVLYSLKLQERYQFRRTSSRSDPISLENIDILLDWVCKEPALMTEEDVRGWEFVEQPAQMIVGADERTPSFEDLCAFFRNRTSELTGTPECSTRRPNWNDDQNEIDNYGVESFIFLVTLRILPVKTLYVATIPKR</sequence>
<protein>
    <submittedName>
        <fullName evidence="1">HAT transposon superfamily</fullName>
    </submittedName>
</protein>
<evidence type="ECO:0000313" key="1">
    <source>
        <dbReference type="EMBL" id="RWR88000.1"/>
    </source>
</evidence>
<reference evidence="1 2" key="1">
    <citation type="journal article" date="2019" name="Nat. Plants">
        <title>Stout camphor tree genome fills gaps in understanding of flowering plant genome evolution.</title>
        <authorList>
            <person name="Chaw S.M."/>
            <person name="Liu Y.C."/>
            <person name="Wu Y.W."/>
            <person name="Wang H.Y."/>
            <person name="Lin C.I."/>
            <person name="Wu C.S."/>
            <person name="Ke H.M."/>
            <person name="Chang L.Y."/>
            <person name="Hsu C.Y."/>
            <person name="Yang H.T."/>
            <person name="Sudianto E."/>
            <person name="Hsu M.H."/>
            <person name="Wu K.P."/>
            <person name="Wang L.N."/>
            <person name="Leebens-Mack J.H."/>
            <person name="Tsai I.J."/>
        </authorList>
    </citation>
    <scope>NUCLEOTIDE SEQUENCE [LARGE SCALE GENOMIC DNA]</scope>
    <source>
        <strain evidence="2">cv. Chaw 1501</strain>
        <tissue evidence="1">Young leaves</tissue>
    </source>
</reference>
<organism evidence="1 2">
    <name type="scientific">Cinnamomum micranthum f. kanehirae</name>
    <dbReference type="NCBI Taxonomy" id="337451"/>
    <lineage>
        <taxon>Eukaryota</taxon>
        <taxon>Viridiplantae</taxon>
        <taxon>Streptophyta</taxon>
        <taxon>Embryophyta</taxon>
        <taxon>Tracheophyta</taxon>
        <taxon>Spermatophyta</taxon>
        <taxon>Magnoliopsida</taxon>
        <taxon>Magnoliidae</taxon>
        <taxon>Laurales</taxon>
        <taxon>Lauraceae</taxon>
        <taxon>Cinnamomum</taxon>
    </lineage>
</organism>
<accession>A0A443PB81</accession>